<name>A0A402C2T6_RHOWR</name>
<sequence>MRPSPIGEGLICAPTRGCLAHRLPRAALPRRRRFIPVDEPPPQGRALTWDRVDDDHVGSRHCAATSSRPSMLIGLSRVSHASLTEGSSVSRDIRRCGRGAARRVAGQRSARERAAAKPSQKQPVGLCSGALWNNLCDSVSRPLPTEAIRVGITLQTTKVLWSRAHNQCAFPGCEQPLTDEAKDAETGEIRTNPAGEQAHIRSHRPGGPRYDRDYQGDVHGYENLILLCPTHHAKIDANDGAEFTVNDLIQMRTTHETQAKRREVDATVRIYTAQQYGVDDKVLFEQVELNGPSVDAMFVDVPFSCHADAGIAELMQRIAAASPGDSDGYDSVDGQVVTGAAQALLHPDWEGNALLVGGPGQGKSTLLQYICQFYRARLLGREAYKGSEHQLSALTELRGVPIRLDLRKYASWAAQRSQSSGGVGKGKKKKRAKPSTESRWPTIEEYIASEITLHSAGREFSIQDLASLVATQPMLIALDGLDEVADIKHREQVSLEIVDTQNRLEVDAVNLVVLVATRPGGTTSALWSSVKFPRLGLRRLTHGLRLQYLQRWAKVAQLKPEAAEKLQRTFMDNHNVPHIQELASYPMQLAILLHLLHRRQLLPQQRTELYSEYLKTFLDREQSGEKEPLLAEERQVIEDIHAFIGWHIHTQAEEGRTSGSIKRDALTKLIHEHLKEREDGQKLAEKLFAAFTTRVLCLVERDPGSFQFEVQSLREYFAALYIFDEVDRDKRDECLSSMLTRPYWSNVCRFFVGNYSKGEVRGMRHLLQYVSKDKSLALHPLLRSTAALFLNDRTYEGQREEPLQEIVDFILSGPGILLSEDGLLDAGGSGLKLSDRAGRIQAVRHLKDRIEKESDPGVRTAVAASLRRHATRADDLSRWWWARNDSTSTWLDTASQLRVLDELNPDDESQLSRLLAAHESDSIWATQLLVTGGYTGSLNDVLTIVVDEINDGAAEVIRDFAQTSPTGRILIGAHAAMFRSSENAIYGSKVPSRAHLPIEDHLMATIINAGEELRKQPSDTESDWYHRLARVGEVWGDGWVLRQAIAAVPKKISFPAIALLAQARHEVLHAALITESEARAHRRDTEWWKQQLGEATDGFMIRHWVFSLLTAAFAPVIVALASDLNRTVDELAPKHYFAIRNAISALQANPSVSRELALHDALRLNQATFSARMLWLARAGATEATVEQIDKRIAGSFGEFLATAPGDLRELARISGKTRAIKFDTFRGHRASLPTGGWASTIKLGTLSKKTAAEILQDPSQWPGDLVQRAVENVEVRMLANLTPLSKVAEDHSWFDS</sequence>
<comment type="caution">
    <text evidence="2">The sequence shown here is derived from an EMBL/GenBank/DDBJ whole genome shotgun (WGS) entry which is preliminary data.</text>
</comment>
<evidence type="ECO:0000256" key="1">
    <source>
        <dbReference type="SAM" id="MobiDB-lite"/>
    </source>
</evidence>
<gene>
    <name evidence="2" type="ORF">Rhow_000838</name>
</gene>
<dbReference type="Gene3D" id="3.40.50.300">
    <property type="entry name" value="P-loop containing nucleotide triphosphate hydrolases"/>
    <property type="match status" value="1"/>
</dbReference>
<dbReference type="EMBL" id="BHYM01000013">
    <property type="protein sequence ID" value="GCE37954.1"/>
    <property type="molecule type" value="Genomic_DNA"/>
</dbReference>
<dbReference type="Proteomes" id="UP000287519">
    <property type="component" value="Unassembled WGS sequence"/>
</dbReference>
<protein>
    <submittedName>
        <fullName evidence="2">Uncharacterized protein</fullName>
    </submittedName>
</protein>
<evidence type="ECO:0000313" key="2">
    <source>
        <dbReference type="EMBL" id="GCE37954.1"/>
    </source>
</evidence>
<evidence type="ECO:0000313" key="3">
    <source>
        <dbReference type="Proteomes" id="UP000287519"/>
    </source>
</evidence>
<feature type="region of interest" description="Disordered" evidence="1">
    <location>
        <begin position="417"/>
        <end position="437"/>
    </location>
</feature>
<reference evidence="2 3" key="1">
    <citation type="submission" date="2018-11" db="EMBL/GenBank/DDBJ databases">
        <title>Microbial catabolism of amino acid.</title>
        <authorList>
            <person name="Hibi M."/>
            <person name="Ogawa J."/>
        </authorList>
    </citation>
    <scope>NUCLEOTIDE SEQUENCE [LARGE SCALE GENOMIC DNA]</scope>
    <source>
        <strain evidence="2 3">C31-06</strain>
    </source>
</reference>
<accession>A0A402C2T6</accession>
<dbReference type="InterPro" id="IPR027417">
    <property type="entry name" value="P-loop_NTPase"/>
</dbReference>
<dbReference type="SUPFAM" id="SSF52540">
    <property type="entry name" value="P-loop containing nucleoside triphosphate hydrolases"/>
    <property type="match status" value="1"/>
</dbReference>
<keyword evidence="3" id="KW-1185">Reference proteome</keyword>
<organism evidence="2 3">
    <name type="scientific">Rhodococcus wratislaviensis</name>
    <name type="common">Tsukamurella wratislaviensis</name>
    <dbReference type="NCBI Taxonomy" id="44752"/>
    <lineage>
        <taxon>Bacteria</taxon>
        <taxon>Bacillati</taxon>
        <taxon>Actinomycetota</taxon>
        <taxon>Actinomycetes</taxon>
        <taxon>Mycobacteriales</taxon>
        <taxon>Nocardiaceae</taxon>
        <taxon>Rhodococcus</taxon>
    </lineage>
</organism>
<proteinExistence type="predicted"/>